<dbReference type="EMBL" id="SMKX01000008">
    <property type="protein sequence ID" value="TDD62174.1"/>
    <property type="molecule type" value="Genomic_DNA"/>
</dbReference>
<dbReference type="AlphaFoldDB" id="A0A4R4ZVE5"/>
<protein>
    <recommendedName>
        <fullName evidence="2">SnoaL-like domain-containing protein</fullName>
    </recommendedName>
</protein>
<comment type="caution">
    <text evidence="3">The sequence shown here is derived from an EMBL/GenBank/DDBJ whole genome shotgun (WGS) entry which is preliminary data.</text>
</comment>
<evidence type="ECO:0000313" key="4">
    <source>
        <dbReference type="Proteomes" id="UP000295124"/>
    </source>
</evidence>
<dbReference type="Gene3D" id="3.10.450.50">
    <property type="match status" value="1"/>
</dbReference>
<feature type="region of interest" description="Disordered" evidence="1">
    <location>
        <begin position="1"/>
        <end position="22"/>
    </location>
</feature>
<feature type="compositionally biased region" description="Low complexity" evidence="1">
    <location>
        <begin position="1"/>
        <end position="17"/>
    </location>
</feature>
<dbReference type="PANTHER" id="PTHR38436:SF3">
    <property type="entry name" value="CARBOXYMETHYLENEBUTENOLIDASE-RELATED"/>
    <property type="match status" value="1"/>
</dbReference>
<dbReference type="SUPFAM" id="SSF54427">
    <property type="entry name" value="NTF2-like"/>
    <property type="match status" value="1"/>
</dbReference>
<dbReference type="GO" id="GO:0030638">
    <property type="term" value="P:polyketide metabolic process"/>
    <property type="evidence" value="ECO:0007669"/>
    <property type="project" value="InterPro"/>
</dbReference>
<keyword evidence="4" id="KW-1185">Reference proteome</keyword>
<dbReference type="Proteomes" id="UP000295124">
    <property type="component" value="Unassembled WGS sequence"/>
</dbReference>
<gene>
    <name evidence="3" type="ORF">E1263_04675</name>
</gene>
<dbReference type="InterPro" id="IPR009959">
    <property type="entry name" value="Cyclase_SnoaL-like"/>
</dbReference>
<name>A0A4R4ZVE5_9ACTN</name>
<accession>A0A4R4ZVE5</accession>
<evidence type="ECO:0000259" key="2">
    <source>
        <dbReference type="Pfam" id="PF12680"/>
    </source>
</evidence>
<feature type="domain" description="SnoaL-like" evidence="2">
    <location>
        <begin position="74"/>
        <end position="185"/>
    </location>
</feature>
<reference evidence="3 4" key="1">
    <citation type="submission" date="2019-03" db="EMBL/GenBank/DDBJ databases">
        <title>Draft genome sequences of novel Actinobacteria.</title>
        <authorList>
            <person name="Sahin N."/>
            <person name="Ay H."/>
            <person name="Saygin H."/>
        </authorList>
    </citation>
    <scope>NUCLEOTIDE SEQUENCE [LARGE SCALE GENOMIC DNA]</scope>
    <source>
        <strain evidence="3 4">JCM 13523</strain>
    </source>
</reference>
<dbReference type="OrthoDB" id="2769928at2"/>
<proteinExistence type="predicted"/>
<organism evidence="3 4">
    <name type="scientific">Kribbella antibiotica</name>
    <dbReference type="NCBI Taxonomy" id="190195"/>
    <lineage>
        <taxon>Bacteria</taxon>
        <taxon>Bacillati</taxon>
        <taxon>Actinomycetota</taxon>
        <taxon>Actinomycetes</taxon>
        <taxon>Propionibacteriales</taxon>
        <taxon>Kribbellaceae</taxon>
        <taxon>Kribbella</taxon>
    </lineage>
</organism>
<dbReference type="InterPro" id="IPR037401">
    <property type="entry name" value="SnoaL-like"/>
</dbReference>
<dbReference type="Pfam" id="PF12680">
    <property type="entry name" value="SnoaL_2"/>
    <property type="match status" value="1"/>
</dbReference>
<evidence type="ECO:0000256" key="1">
    <source>
        <dbReference type="SAM" id="MobiDB-lite"/>
    </source>
</evidence>
<evidence type="ECO:0000313" key="3">
    <source>
        <dbReference type="EMBL" id="TDD62174.1"/>
    </source>
</evidence>
<sequence length="213" mass="22359">MQSPAQPPAKSSSSPESVRPEPVPLKGLLVMSRTTRLIAALALSAGVEVAAVPATAAPATVPVASFGHHSPRIVQQWANAWTTMNPVAMSNLFDKNGVYIDHAFQASFTGPAGAKLWVELTADSINPAKVAVHDTIAQGNNIAVTWTFSGTFTGDSPFTPPYTAEGKSFAVPATSIITLRHGKILKIDDYYNLADILRQVGLPAGAYTPPSAP</sequence>
<dbReference type="InterPro" id="IPR032710">
    <property type="entry name" value="NTF2-like_dom_sf"/>
</dbReference>
<dbReference type="PANTHER" id="PTHR38436">
    <property type="entry name" value="POLYKETIDE CYCLASE SNOAL-LIKE DOMAIN"/>
    <property type="match status" value="1"/>
</dbReference>